<dbReference type="InterPro" id="IPR032305">
    <property type="entry name" value="GTP-bd_M"/>
</dbReference>
<keyword evidence="3" id="KW-0460">Magnesium</keyword>
<dbReference type="NCBIfam" id="TIGR03156">
    <property type="entry name" value="GTP_HflX"/>
    <property type="match status" value="1"/>
</dbReference>
<accession>A0ABM6Q9S6</accession>
<name>A0ABM6Q9S6_9PROT</name>
<dbReference type="PIRSF" id="PIRSF006809">
    <property type="entry name" value="GTP-binding_hflX_prd"/>
    <property type="match status" value="1"/>
</dbReference>
<proteinExistence type="inferred from homology"/>
<evidence type="ECO:0000313" key="8">
    <source>
        <dbReference type="EMBL" id="AUG52934.1"/>
    </source>
</evidence>
<keyword evidence="1" id="KW-0479">Metal-binding</keyword>
<dbReference type="Pfam" id="PF16360">
    <property type="entry name" value="GTP-bdg_M"/>
    <property type="match status" value="1"/>
</dbReference>
<organism evidence="8 9">
    <name type="scientific">Thalassospira marina</name>
    <dbReference type="NCBI Taxonomy" id="2048283"/>
    <lineage>
        <taxon>Bacteria</taxon>
        <taxon>Pseudomonadati</taxon>
        <taxon>Pseudomonadota</taxon>
        <taxon>Alphaproteobacteria</taxon>
        <taxon>Rhodospirillales</taxon>
        <taxon>Thalassospiraceae</taxon>
        <taxon>Thalassospira</taxon>
    </lineage>
</organism>
<dbReference type="PANTHER" id="PTHR10229:SF0">
    <property type="entry name" value="GTP-BINDING PROTEIN 6-RELATED"/>
    <property type="match status" value="1"/>
</dbReference>
<keyword evidence="4 5" id="KW-0342">GTP-binding</keyword>
<dbReference type="Pfam" id="PF01926">
    <property type="entry name" value="MMR_HSR1"/>
    <property type="match status" value="1"/>
</dbReference>
<dbReference type="InterPro" id="IPR006073">
    <property type="entry name" value="GTP-bd"/>
</dbReference>
<gene>
    <name evidence="5 8" type="primary">hflX</name>
    <name evidence="8" type="ORF">CSC3H3_09600</name>
</gene>
<dbReference type="Gene3D" id="6.10.250.2860">
    <property type="match status" value="1"/>
</dbReference>
<feature type="coiled-coil region" evidence="6">
    <location>
        <begin position="152"/>
        <end position="182"/>
    </location>
</feature>
<evidence type="ECO:0000256" key="4">
    <source>
        <dbReference type="ARBA" id="ARBA00023134"/>
    </source>
</evidence>
<dbReference type="Gene3D" id="3.40.50.11060">
    <property type="entry name" value="GTPase HflX, N-terminal domain"/>
    <property type="match status" value="1"/>
</dbReference>
<reference evidence="8 9" key="1">
    <citation type="submission" date="2017-10" db="EMBL/GenBank/DDBJ databases">
        <title>Biodiversity and function of Thalassospira species in the particle-attached aromatic-hydrocarbon-degrading consortia from the surface seawater of the China South Sea.</title>
        <authorList>
            <person name="Dong C."/>
            <person name="Liu R."/>
            <person name="Shao Z."/>
        </authorList>
    </citation>
    <scope>NUCLEOTIDE SEQUENCE [LARGE SCALE GENOMIC DNA]</scope>
    <source>
        <strain evidence="8 9">CSC3H3</strain>
    </source>
</reference>
<dbReference type="PRINTS" id="PR00326">
    <property type="entry name" value="GTP1OBG"/>
</dbReference>
<protein>
    <recommendedName>
        <fullName evidence="5">GTPase HflX</fullName>
    </recommendedName>
    <alternativeName>
        <fullName evidence="5">GTP-binding protein HflX</fullName>
    </alternativeName>
</protein>
<dbReference type="InterPro" id="IPR025121">
    <property type="entry name" value="GTPase_HflX_N"/>
</dbReference>
<feature type="domain" description="Hflx-type G" evidence="7">
    <location>
        <begin position="186"/>
        <end position="358"/>
    </location>
</feature>
<dbReference type="SUPFAM" id="SSF52540">
    <property type="entry name" value="P-loop containing nucleoside triphosphate hydrolases"/>
    <property type="match status" value="1"/>
</dbReference>
<evidence type="ECO:0000313" key="9">
    <source>
        <dbReference type="Proteomes" id="UP000233458"/>
    </source>
</evidence>
<dbReference type="InterPro" id="IPR045498">
    <property type="entry name" value="HflX_C"/>
</dbReference>
<dbReference type="InterPro" id="IPR027417">
    <property type="entry name" value="P-loop_NTPase"/>
</dbReference>
<dbReference type="InterPro" id="IPR030394">
    <property type="entry name" value="G_HFLX_dom"/>
</dbReference>
<dbReference type="EMBL" id="CP024199">
    <property type="protein sequence ID" value="AUG52934.1"/>
    <property type="molecule type" value="Genomic_DNA"/>
</dbReference>
<evidence type="ECO:0000256" key="5">
    <source>
        <dbReference type="HAMAP-Rule" id="MF_00900"/>
    </source>
</evidence>
<sequence>MDAASVWRDAQSRLDEAVNLTGALDFDVAGAEIVSVAKPRPATLFGTGTVEKIGDWIRDEEADLVMVNGQLTPIQQRNLERAWKAKVIDRTGLILEIFANRAQTREGSLQVQLALLSYQRSRLVRTWTHLERQRGGRGFLAGPGERQIEIDRRLIGDKLAKLRRELEEVKRTRDLHRKARRRVPYPIVALVGYTNAGKSTLFNRLTQSEVFAEDMLFATLDPTMRGLELPSGRKVILSDTVGFVSDLPHDLVAAFRATLEEVLEADLIVHVRDASSPETDAQKQDVLEVLKELGLQQVIDGAELVEAMNKADLLDEEDRLAVLEQSSRQDNTIVVSALTGENCDNLLRLVENRLTAEMPVFQVLVPYANGKALAGLYQQGEVLNRIEGNDGISIEIRLDETRLGRFEDWCQKNGLELYSL</sequence>
<comment type="similarity">
    <text evidence="5">Belongs to the TRAFAC class OBG-HflX-like GTPase superfamily. HflX GTPase family.</text>
</comment>
<comment type="subcellular location">
    <subcellularLocation>
        <location evidence="5">Cytoplasm</location>
    </subcellularLocation>
    <text evidence="5">May associate with membranes.</text>
</comment>
<keyword evidence="9" id="KW-1185">Reference proteome</keyword>
<dbReference type="Gene3D" id="3.40.50.300">
    <property type="entry name" value="P-loop containing nucleotide triphosphate hydrolases"/>
    <property type="match status" value="1"/>
</dbReference>
<dbReference type="CDD" id="cd01878">
    <property type="entry name" value="HflX"/>
    <property type="match status" value="1"/>
</dbReference>
<comment type="subunit">
    <text evidence="5">Monomer. Associates with the 50S ribosomal subunit.</text>
</comment>
<dbReference type="PANTHER" id="PTHR10229">
    <property type="entry name" value="GTP-BINDING PROTEIN HFLX"/>
    <property type="match status" value="1"/>
</dbReference>
<evidence type="ECO:0000256" key="2">
    <source>
        <dbReference type="ARBA" id="ARBA00022741"/>
    </source>
</evidence>
<evidence type="ECO:0000259" key="7">
    <source>
        <dbReference type="PROSITE" id="PS51705"/>
    </source>
</evidence>
<evidence type="ECO:0000256" key="3">
    <source>
        <dbReference type="ARBA" id="ARBA00022842"/>
    </source>
</evidence>
<dbReference type="RefSeq" id="WP_101284692.1">
    <property type="nucleotide sequence ID" value="NZ_CP024199.1"/>
</dbReference>
<dbReference type="InterPro" id="IPR016496">
    <property type="entry name" value="GTPase_HflX"/>
</dbReference>
<dbReference type="InterPro" id="IPR042108">
    <property type="entry name" value="GTPase_HflX_N_sf"/>
</dbReference>
<keyword evidence="5" id="KW-0963">Cytoplasm</keyword>
<dbReference type="Proteomes" id="UP000233458">
    <property type="component" value="Chromosome"/>
</dbReference>
<keyword evidence="6" id="KW-0175">Coiled coil</keyword>
<dbReference type="PROSITE" id="PS51705">
    <property type="entry name" value="G_HFLX"/>
    <property type="match status" value="1"/>
</dbReference>
<evidence type="ECO:0000256" key="6">
    <source>
        <dbReference type="SAM" id="Coils"/>
    </source>
</evidence>
<comment type="function">
    <text evidence="5">GTPase that associates with the 50S ribosomal subunit and may have a role during protein synthesis or ribosome biogenesis.</text>
</comment>
<dbReference type="HAMAP" id="MF_00900">
    <property type="entry name" value="GTPase_HflX"/>
    <property type="match status" value="1"/>
</dbReference>
<keyword evidence="2 5" id="KW-0547">Nucleotide-binding</keyword>
<dbReference type="Pfam" id="PF19275">
    <property type="entry name" value="HflX_C"/>
    <property type="match status" value="1"/>
</dbReference>
<dbReference type="Pfam" id="PF13167">
    <property type="entry name" value="GTP-bdg_N"/>
    <property type="match status" value="1"/>
</dbReference>
<evidence type="ECO:0000256" key="1">
    <source>
        <dbReference type="ARBA" id="ARBA00022723"/>
    </source>
</evidence>